<evidence type="ECO:0000313" key="4">
    <source>
        <dbReference type="Proteomes" id="UP000053411"/>
    </source>
</evidence>
<dbReference type="AlphaFoldDB" id="A0A0D2K5P6"/>
<dbReference type="STRING" id="1442371.A0A0D2K5P6"/>
<gene>
    <name evidence="3" type="ORF">Z520_02690</name>
</gene>
<reference evidence="3 4" key="1">
    <citation type="submission" date="2015-01" db="EMBL/GenBank/DDBJ databases">
        <title>The Genome Sequence of Fonsecaea multimorphosa CBS 102226.</title>
        <authorList>
            <consortium name="The Broad Institute Genomics Platform"/>
            <person name="Cuomo C."/>
            <person name="de Hoog S."/>
            <person name="Gorbushina A."/>
            <person name="Stielow B."/>
            <person name="Teixiera M."/>
            <person name="Abouelleil A."/>
            <person name="Chapman S.B."/>
            <person name="Priest M."/>
            <person name="Young S.K."/>
            <person name="Wortman J."/>
            <person name="Nusbaum C."/>
            <person name="Birren B."/>
        </authorList>
    </citation>
    <scope>NUCLEOTIDE SEQUENCE [LARGE SCALE GENOMIC DNA]</scope>
    <source>
        <strain evidence="3 4">CBS 102226</strain>
    </source>
</reference>
<dbReference type="InterPro" id="IPR000873">
    <property type="entry name" value="AMP-dep_synth/lig_dom"/>
</dbReference>
<evidence type="ECO:0008006" key="5">
    <source>
        <dbReference type="Google" id="ProtNLM"/>
    </source>
</evidence>
<dbReference type="CDD" id="cd05911">
    <property type="entry name" value="Firefly_Luc_like"/>
    <property type="match status" value="1"/>
</dbReference>
<dbReference type="Proteomes" id="UP000053411">
    <property type="component" value="Unassembled WGS sequence"/>
</dbReference>
<dbReference type="InterPro" id="IPR025110">
    <property type="entry name" value="AMP-bd_C"/>
</dbReference>
<dbReference type="InterPro" id="IPR042099">
    <property type="entry name" value="ANL_N_sf"/>
</dbReference>
<dbReference type="PANTHER" id="PTHR24096">
    <property type="entry name" value="LONG-CHAIN-FATTY-ACID--COA LIGASE"/>
    <property type="match status" value="1"/>
</dbReference>
<dbReference type="Pfam" id="PF13193">
    <property type="entry name" value="AMP-binding_C"/>
    <property type="match status" value="1"/>
</dbReference>
<dbReference type="InterPro" id="IPR045851">
    <property type="entry name" value="AMP-bd_C_sf"/>
</dbReference>
<sequence>MPLLATERVKLPYTDLLSWMFDEVIYDIDRPILIDAANTSRTISCRQARSMIQRIAAGLKKTGLQHGDCVCIHAFNDIYYPIACLGVVAAGGIYAGTNPSYTVSELEYYTRIANIRYWIVEPALLPNVQRAAARSGIPTANIFGFGPSTESLPAGIRSWEVLQNCGEVDWERFDNERRAATEPVVRLFSSGTTGLPKAVDLTHLNCTSQHTVVMEHRKRPYEVRRLICNAMFHVSQVAKVNTSAFRGGYPTYLMRRFELEPWMANISKFNITELNVVPAMVVTILQSGLLEKYSLDCVKNIYSGSAPLDKSLQMALKAYLPADCIFNLAWGMTETSCMGMCFFYPDQDLTGAVGRPLPNHDVKLVDDNGNEITESNMRGELCIRGPSIFNGYGREKLRKDFDADGFFHTGDIAYRDPISMLWYIVDRKKELIKVRGFQVSPAEIEAVLVNHPGVAEAAVIGVQESAETSEFPRAYIVPKKGASLTVESVKAFAAERLAGYKMLHGGVKFVSALPRNINQKVLKNVLREQAKKELRLASQTLGQESARL</sequence>
<keyword evidence="4" id="KW-1185">Reference proteome</keyword>
<feature type="domain" description="AMP-dependent synthetase/ligase" evidence="1">
    <location>
        <begin position="29"/>
        <end position="392"/>
    </location>
</feature>
<dbReference type="OrthoDB" id="6509636at2759"/>
<dbReference type="GO" id="GO:0016405">
    <property type="term" value="F:CoA-ligase activity"/>
    <property type="evidence" value="ECO:0007669"/>
    <property type="project" value="TreeGrafter"/>
</dbReference>
<dbReference type="VEuPathDB" id="FungiDB:Z520_02690"/>
<organism evidence="3 4">
    <name type="scientific">Fonsecaea multimorphosa CBS 102226</name>
    <dbReference type="NCBI Taxonomy" id="1442371"/>
    <lineage>
        <taxon>Eukaryota</taxon>
        <taxon>Fungi</taxon>
        <taxon>Dikarya</taxon>
        <taxon>Ascomycota</taxon>
        <taxon>Pezizomycotina</taxon>
        <taxon>Eurotiomycetes</taxon>
        <taxon>Chaetothyriomycetidae</taxon>
        <taxon>Chaetothyriales</taxon>
        <taxon>Herpotrichiellaceae</taxon>
        <taxon>Fonsecaea</taxon>
    </lineage>
</organism>
<dbReference type="PANTHER" id="PTHR24096:SF265">
    <property type="entry name" value="ENZYME, PUTATIVE (AFU_ORTHOLOGUE AFUA_5G14270)-RELATED"/>
    <property type="match status" value="1"/>
</dbReference>
<protein>
    <recommendedName>
        <fullName evidence="5">AMP-dependent synthetase/ligase domain-containing protein</fullName>
    </recommendedName>
</protein>
<evidence type="ECO:0000259" key="1">
    <source>
        <dbReference type="Pfam" id="PF00501"/>
    </source>
</evidence>
<feature type="domain" description="AMP-binding enzyme C-terminal" evidence="2">
    <location>
        <begin position="443"/>
        <end position="520"/>
    </location>
</feature>
<dbReference type="Pfam" id="PF00501">
    <property type="entry name" value="AMP-binding"/>
    <property type="match status" value="1"/>
</dbReference>
<dbReference type="GO" id="GO:0019748">
    <property type="term" value="P:secondary metabolic process"/>
    <property type="evidence" value="ECO:0007669"/>
    <property type="project" value="TreeGrafter"/>
</dbReference>
<evidence type="ECO:0000259" key="2">
    <source>
        <dbReference type="Pfam" id="PF13193"/>
    </source>
</evidence>
<dbReference type="Gene3D" id="3.30.300.30">
    <property type="match status" value="1"/>
</dbReference>
<dbReference type="RefSeq" id="XP_016635260.1">
    <property type="nucleotide sequence ID" value="XM_016773203.1"/>
</dbReference>
<accession>A0A0D2K5P6</accession>
<dbReference type="SUPFAM" id="SSF56801">
    <property type="entry name" value="Acetyl-CoA synthetase-like"/>
    <property type="match status" value="1"/>
</dbReference>
<dbReference type="EMBL" id="KN848065">
    <property type="protein sequence ID" value="KIY01138.1"/>
    <property type="molecule type" value="Genomic_DNA"/>
</dbReference>
<name>A0A0D2K5P6_9EURO</name>
<evidence type="ECO:0000313" key="3">
    <source>
        <dbReference type="EMBL" id="KIY01138.1"/>
    </source>
</evidence>
<dbReference type="Gene3D" id="3.40.50.12780">
    <property type="entry name" value="N-terminal domain of ligase-like"/>
    <property type="match status" value="1"/>
</dbReference>
<proteinExistence type="predicted"/>
<dbReference type="GeneID" id="27708436"/>